<evidence type="ECO:0000313" key="2">
    <source>
        <dbReference type="EMBL" id="KAL0928445.1"/>
    </source>
</evidence>
<comment type="caution">
    <text evidence="2">The sequence shown here is derived from an EMBL/GenBank/DDBJ whole genome shotgun (WGS) entry which is preliminary data.</text>
</comment>
<protein>
    <submittedName>
        <fullName evidence="2">Uncharacterized protein</fullName>
    </submittedName>
</protein>
<accession>A0ABD0VVC0</accession>
<dbReference type="AlphaFoldDB" id="A0ABD0VVC0"/>
<reference evidence="2 3" key="1">
    <citation type="journal article" date="2024" name="Plant Biotechnol. J.">
        <title>Dendrobium thyrsiflorum genome and its molecular insights into genes involved in important horticultural traits.</title>
        <authorList>
            <person name="Chen B."/>
            <person name="Wang J.Y."/>
            <person name="Zheng P.J."/>
            <person name="Li K.L."/>
            <person name="Liang Y.M."/>
            <person name="Chen X.F."/>
            <person name="Zhang C."/>
            <person name="Zhao X."/>
            <person name="He X."/>
            <person name="Zhang G.Q."/>
            <person name="Liu Z.J."/>
            <person name="Xu Q."/>
        </authorList>
    </citation>
    <scope>NUCLEOTIDE SEQUENCE [LARGE SCALE GENOMIC DNA]</scope>
    <source>
        <strain evidence="2">GZMU011</strain>
    </source>
</reference>
<dbReference type="Proteomes" id="UP001552299">
    <property type="component" value="Unassembled WGS sequence"/>
</dbReference>
<sequence>MNEWVPLLVKRESCREFAFLLVWSFDYQLKNFRFEFYLCDNLAILDSLDSYHQDARLDHKHAIFGNRLKYKPNDTKFNSIRAQMGPNQRPKARLEGSNHNLDYQTIPERDMLIFKSSSSTRRIQQAQYHQIIISGLWVEKRVERVLRFQELRHRRRRTPVDCRRTSTGSRPPPDFHITTT</sequence>
<evidence type="ECO:0000313" key="3">
    <source>
        <dbReference type="Proteomes" id="UP001552299"/>
    </source>
</evidence>
<organism evidence="2 3">
    <name type="scientific">Dendrobium thyrsiflorum</name>
    <name type="common">Pinecone-like raceme dendrobium</name>
    <name type="synonym">Orchid</name>
    <dbReference type="NCBI Taxonomy" id="117978"/>
    <lineage>
        <taxon>Eukaryota</taxon>
        <taxon>Viridiplantae</taxon>
        <taxon>Streptophyta</taxon>
        <taxon>Embryophyta</taxon>
        <taxon>Tracheophyta</taxon>
        <taxon>Spermatophyta</taxon>
        <taxon>Magnoliopsida</taxon>
        <taxon>Liliopsida</taxon>
        <taxon>Asparagales</taxon>
        <taxon>Orchidaceae</taxon>
        <taxon>Epidendroideae</taxon>
        <taxon>Malaxideae</taxon>
        <taxon>Dendrobiinae</taxon>
        <taxon>Dendrobium</taxon>
    </lineage>
</organism>
<name>A0ABD0VVC0_DENTH</name>
<gene>
    <name evidence="2" type="ORF">M5K25_000327</name>
</gene>
<evidence type="ECO:0000256" key="1">
    <source>
        <dbReference type="SAM" id="MobiDB-lite"/>
    </source>
</evidence>
<dbReference type="EMBL" id="JANQDX010000001">
    <property type="protein sequence ID" value="KAL0928445.1"/>
    <property type="molecule type" value="Genomic_DNA"/>
</dbReference>
<feature type="region of interest" description="Disordered" evidence="1">
    <location>
        <begin position="157"/>
        <end position="180"/>
    </location>
</feature>
<proteinExistence type="predicted"/>
<keyword evidence="3" id="KW-1185">Reference proteome</keyword>